<dbReference type="Pfam" id="PF00107">
    <property type="entry name" value="ADH_zinc_N"/>
    <property type="match status" value="1"/>
</dbReference>
<evidence type="ECO:0000259" key="2">
    <source>
        <dbReference type="SMART" id="SM00829"/>
    </source>
</evidence>
<dbReference type="InterPro" id="IPR036291">
    <property type="entry name" value="NAD(P)-bd_dom_sf"/>
</dbReference>
<dbReference type="EMBL" id="CP047289">
    <property type="protein sequence ID" value="QUS35699.1"/>
    <property type="molecule type" value="Genomic_DNA"/>
</dbReference>
<dbReference type="InterPro" id="IPR013149">
    <property type="entry name" value="ADH-like_C"/>
</dbReference>
<evidence type="ECO:0000313" key="3">
    <source>
        <dbReference type="EMBL" id="QUS35699.1"/>
    </source>
</evidence>
<dbReference type="SUPFAM" id="SSF51735">
    <property type="entry name" value="NAD(P)-binding Rossmann-fold domains"/>
    <property type="match status" value="1"/>
</dbReference>
<dbReference type="InterPro" id="IPR045010">
    <property type="entry name" value="MDR_fam"/>
</dbReference>
<protein>
    <submittedName>
        <fullName evidence="3">Zinc-binding dehydrogenase</fullName>
    </submittedName>
</protein>
<dbReference type="Proteomes" id="UP000679284">
    <property type="component" value="Chromosome"/>
</dbReference>
<dbReference type="RefSeq" id="WP_211784948.1">
    <property type="nucleotide sequence ID" value="NZ_CP047289.1"/>
</dbReference>
<dbReference type="InterPro" id="IPR041694">
    <property type="entry name" value="ADH_N_2"/>
</dbReference>
<dbReference type="KEGG" id="fap:GR316_05100"/>
<dbReference type="GO" id="GO:0016628">
    <property type="term" value="F:oxidoreductase activity, acting on the CH-CH group of donors, NAD or NADP as acceptor"/>
    <property type="evidence" value="ECO:0007669"/>
    <property type="project" value="InterPro"/>
</dbReference>
<evidence type="ECO:0000313" key="4">
    <source>
        <dbReference type="Proteomes" id="UP000679284"/>
    </source>
</evidence>
<accession>A0A8J8SKT3</accession>
<dbReference type="SUPFAM" id="SSF50129">
    <property type="entry name" value="GroES-like"/>
    <property type="match status" value="2"/>
</dbReference>
<gene>
    <name evidence="3" type="ORF">GR316_05100</name>
</gene>
<keyword evidence="4" id="KW-1185">Reference proteome</keyword>
<name>A0A8J8SKT3_9RHOB</name>
<feature type="domain" description="Enoyl reductase (ER)" evidence="2">
    <location>
        <begin position="15"/>
        <end position="335"/>
    </location>
</feature>
<dbReference type="Gene3D" id="3.40.50.720">
    <property type="entry name" value="NAD(P)-binding Rossmann-like Domain"/>
    <property type="match status" value="1"/>
</dbReference>
<organism evidence="3 4">
    <name type="scientific">Falsirhodobacter algicola</name>
    <dbReference type="NCBI Taxonomy" id="2692330"/>
    <lineage>
        <taxon>Bacteria</taxon>
        <taxon>Pseudomonadati</taxon>
        <taxon>Pseudomonadota</taxon>
        <taxon>Alphaproteobacteria</taxon>
        <taxon>Rhodobacterales</taxon>
        <taxon>Paracoccaceae</taxon>
        <taxon>Falsirhodobacter</taxon>
    </lineage>
</organism>
<evidence type="ECO:0000256" key="1">
    <source>
        <dbReference type="ARBA" id="ARBA00023002"/>
    </source>
</evidence>
<proteinExistence type="predicted"/>
<dbReference type="AlphaFoldDB" id="A0A8J8SKT3"/>
<dbReference type="Pfam" id="PF16884">
    <property type="entry name" value="ADH_N_2"/>
    <property type="match status" value="1"/>
</dbReference>
<dbReference type="Gene3D" id="3.90.180.10">
    <property type="entry name" value="Medium-chain alcohol dehydrogenases, catalytic domain"/>
    <property type="match status" value="1"/>
</dbReference>
<dbReference type="CDD" id="cd05288">
    <property type="entry name" value="PGDH"/>
    <property type="match status" value="1"/>
</dbReference>
<dbReference type="PANTHER" id="PTHR43205">
    <property type="entry name" value="PROSTAGLANDIN REDUCTASE"/>
    <property type="match status" value="1"/>
</dbReference>
<dbReference type="SMART" id="SM00829">
    <property type="entry name" value="PKS_ER"/>
    <property type="match status" value="1"/>
</dbReference>
<dbReference type="InterPro" id="IPR020843">
    <property type="entry name" value="ER"/>
</dbReference>
<dbReference type="PANTHER" id="PTHR43205:SF7">
    <property type="entry name" value="PROSTAGLANDIN REDUCTASE 1"/>
    <property type="match status" value="1"/>
</dbReference>
<dbReference type="FunFam" id="3.40.50.720:FF:000121">
    <property type="entry name" value="Prostaglandin reductase 2"/>
    <property type="match status" value="1"/>
</dbReference>
<reference evidence="3" key="1">
    <citation type="submission" date="2020-01" db="EMBL/GenBank/DDBJ databases">
        <authorList>
            <person name="Yang Y."/>
            <person name="Kwon Y.M."/>
        </authorList>
    </citation>
    <scope>NUCLEOTIDE SEQUENCE</scope>
    <source>
        <strain evidence="3">PG104</strain>
    </source>
</reference>
<keyword evidence="1" id="KW-0560">Oxidoreductase</keyword>
<sequence length="340" mass="36049">MTQTTRIVLANRPKGRPQPTDFRTETAELPELQDGQVLLETLYLSLDPYMRGRMSAAKSYADPVEIGAVMVGGTVARVAQSRNADWNEGDIVACGNGWQTHAISSGAGLRRVDPDVAPPSTALHVLGMTGFTAWAGLGNIGKPAKGETVAVAAASGPVGSMVGQIAKLRGARAVGIAGGAEKCAYLVNELGFDAAVDHRAEDFPQRLAEACPDGIDVYFENVGGPVWDAVLPLLNLYARVPVCGIVAHYNDHGETTGPDRLPGTMGAILSRSLTLRGFIMSEFMEAQMGDFLTEASAWVAEGKLHWREDMVDGLDAAPEAFIGMLEGKNFGKLIVKVADL</sequence>
<dbReference type="InterPro" id="IPR011032">
    <property type="entry name" value="GroES-like_sf"/>
</dbReference>